<name>A0ABQ4AEN2_9ACTN</name>
<dbReference type="Proteomes" id="UP000631312">
    <property type="component" value="Unassembled WGS sequence"/>
</dbReference>
<reference evidence="4 5" key="1">
    <citation type="submission" date="2021-01" db="EMBL/GenBank/DDBJ databases">
        <title>Whole genome shotgun sequence of Actinoplanes lobatus NBRC 12513.</title>
        <authorList>
            <person name="Komaki H."/>
            <person name="Tamura T."/>
        </authorList>
    </citation>
    <scope>NUCLEOTIDE SEQUENCE [LARGE SCALE GENOMIC DNA]</scope>
    <source>
        <strain evidence="4 5">NBRC 12513</strain>
    </source>
</reference>
<comment type="caution">
    <text evidence="4">The sequence shown here is derived from an EMBL/GenBank/DDBJ whole genome shotgun (WGS) entry which is preliminary data.</text>
</comment>
<accession>A0ABQ4AEN2</accession>
<dbReference type="Gene3D" id="1.50.10.10">
    <property type="match status" value="1"/>
</dbReference>
<dbReference type="SUPFAM" id="SSF49785">
    <property type="entry name" value="Galactose-binding domain-like"/>
    <property type="match status" value="1"/>
</dbReference>
<dbReference type="InterPro" id="IPR008928">
    <property type="entry name" value="6-hairpin_glycosidase_sf"/>
</dbReference>
<feature type="region of interest" description="Disordered" evidence="1">
    <location>
        <begin position="1"/>
        <end position="52"/>
    </location>
</feature>
<feature type="domain" description="DUF7402" evidence="3">
    <location>
        <begin position="1010"/>
        <end position="1147"/>
    </location>
</feature>
<dbReference type="InterPro" id="IPR008979">
    <property type="entry name" value="Galactose-bd-like_sf"/>
</dbReference>
<evidence type="ECO:0000259" key="3">
    <source>
        <dbReference type="Pfam" id="PF24135"/>
    </source>
</evidence>
<feature type="domain" description="Mannosylglycerate hydrolase MGH1-like glycoside hydrolase" evidence="2">
    <location>
        <begin position="438"/>
        <end position="622"/>
    </location>
</feature>
<sequence>MSRPFLRRRDRAGSGTTGARRMQWRQFTRRQDSAGSGTIGRRSPLRRHEPARARGTGMRAVVRRLRAYTSILILIVASLAVSPRPAHAAQPIGYPTFGNAGSIPAPPVSYSTGDTMRAIYDAEASGTDFWMDRLLARTGNDPAGTWLMSRGRAAFMYTHNPAVIGFGGNAAYWDNISSQNAYAITASTGTFTEQVAQRRQTPSHWRSVHTSGSIRLEVTKFITHNNVLITNVAVVNTGSASSTLTLTATSPYATTVSGSELTGTRAVKNNLTTLYPRFSGDGFTASGSSLTRSITVGAGQTVTAKVQLGLVATEIPASRTEYDAYRARSAADAFATHVRDYNRWWADNVPYIDVPDAAIKKNIYYRWWLMRFNHLDADIPGQDFQFPQSIEGVTGYNNAIALTQPMHIDDLKYLRSPEYSYGPYLAVGQYSANGRFVDNPGDPENWSNSYTQYIAEAAWRAYQIHGGQPAMLTNFARYAEGDAKGQLATYDTNNNGVIEYDWGAMTGNDADAVSFHWRAGNLDRAETAYVWSAANAARDAYTLAGNTAKATEMQTLADRIRNGVINTLWNPSRQLLEHKHVSTNTHVPWKEINNYYPYAVGLMPNTAQYREALRLFADAAQYPIFPFYTANQVDKAAAAAAGNPGSNNFSTINSTVQFRLYSQVLRNYPNTWMTSEDYKKLLYWNAWAQYVGGDTNWPDANEFWADWNGSAITYRSWIHHNILGSSNWTIIEDVAGLRPRNDTQIELSPINIGWSHFAVNNLRYRNANLSIVWDDPSDGVTRYNGVPQGYSIYLDGTRVATLNQLAPFTYNPATGTVTTTGTVAFSTAFPALQAPQNVVQSSSRMVDVFAKAGVDLTSTRPNLASGATVAASYTTSGTSAGAAVDGLPTNSPLWGSYGSTNATDTYDITFSGERTVSEAWIHFRNDRATNRYRPPTAYNVQYWNGTAWVNTAAQAKTPAAPQANLNKVTFTAVNTTRLRLQFTQPSGTPKTGLTEVKVYGQGTVPPPNPNLAASATPSASYTSAWESVAAINDGAEPASSNDTVNPRWGTWPNQGQQWAELTWSTAQNLRSAQVYFFDDNQGIDLPASWKLQYYDGSAYVDVPSASGYPIAANQYNTVTFGPVSTTRLRVALTSGAASVGLLEVKAFAP</sequence>
<dbReference type="Pfam" id="PF22422">
    <property type="entry name" value="MGH1-like_GH"/>
    <property type="match status" value="1"/>
</dbReference>
<dbReference type="InterPro" id="IPR054491">
    <property type="entry name" value="MGH1-like_GH"/>
</dbReference>
<evidence type="ECO:0000256" key="1">
    <source>
        <dbReference type="SAM" id="MobiDB-lite"/>
    </source>
</evidence>
<dbReference type="SUPFAM" id="SSF48208">
    <property type="entry name" value="Six-hairpin glycosidases"/>
    <property type="match status" value="1"/>
</dbReference>
<dbReference type="Pfam" id="PF24135">
    <property type="entry name" value="DUF7402"/>
    <property type="match status" value="1"/>
</dbReference>
<dbReference type="InterPro" id="IPR055826">
    <property type="entry name" value="DUF7402"/>
</dbReference>
<dbReference type="InterPro" id="IPR012341">
    <property type="entry name" value="6hp_glycosidase-like_sf"/>
</dbReference>
<proteinExistence type="predicted"/>
<organism evidence="4 5">
    <name type="scientific">Actinoplanes lobatus</name>
    <dbReference type="NCBI Taxonomy" id="113568"/>
    <lineage>
        <taxon>Bacteria</taxon>
        <taxon>Bacillati</taxon>
        <taxon>Actinomycetota</taxon>
        <taxon>Actinomycetes</taxon>
        <taxon>Micromonosporales</taxon>
        <taxon>Micromonosporaceae</taxon>
        <taxon>Actinoplanes</taxon>
    </lineage>
</organism>
<evidence type="ECO:0000313" key="4">
    <source>
        <dbReference type="EMBL" id="GIE39467.1"/>
    </source>
</evidence>
<evidence type="ECO:0000259" key="2">
    <source>
        <dbReference type="Pfam" id="PF22422"/>
    </source>
</evidence>
<evidence type="ECO:0000313" key="5">
    <source>
        <dbReference type="Proteomes" id="UP000631312"/>
    </source>
</evidence>
<dbReference type="Gene3D" id="2.60.120.260">
    <property type="entry name" value="Galactose-binding domain-like"/>
    <property type="match status" value="2"/>
</dbReference>
<keyword evidence="5" id="KW-1185">Reference proteome</keyword>
<gene>
    <name evidence="4" type="ORF">Alo02nite_23650</name>
</gene>
<feature type="compositionally biased region" description="Basic residues" evidence="1">
    <location>
        <begin position="1"/>
        <end position="10"/>
    </location>
</feature>
<dbReference type="EMBL" id="BOMP01000034">
    <property type="protein sequence ID" value="GIE39467.1"/>
    <property type="molecule type" value="Genomic_DNA"/>
</dbReference>
<protein>
    <recommendedName>
        <fullName evidence="6">F5/8 type C domain-containing protein</fullName>
    </recommendedName>
</protein>
<evidence type="ECO:0008006" key="6">
    <source>
        <dbReference type="Google" id="ProtNLM"/>
    </source>
</evidence>